<reference evidence="2" key="1">
    <citation type="journal article" date="2020" name="Stud. Mycol.">
        <title>101 Dothideomycetes genomes: a test case for predicting lifestyles and emergence of pathogens.</title>
        <authorList>
            <person name="Haridas S."/>
            <person name="Albert R."/>
            <person name="Binder M."/>
            <person name="Bloem J."/>
            <person name="Labutti K."/>
            <person name="Salamov A."/>
            <person name="Andreopoulos B."/>
            <person name="Baker S."/>
            <person name="Barry K."/>
            <person name="Bills G."/>
            <person name="Bluhm B."/>
            <person name="Cannon C."/>
            <person name="Castanera R."/>
            <person name="Culley D."/>
            <person name="Daum C."/>
            <person name="Ezra D."/>
            <person name="Gonzalez J."/>
            <person name="Henrissat B."/>
            <person name="Kuo A."/>
            <person name="Liang C."/>
            <person name="Lipzen A."/>
            <person name="Lutzoni F."/>
            <person name="Magnuson J."/>
            <person name="Mondo S."/>
            <person name="Nolan M."/>
            <person name="Ohm R."/>
            <person name="Pangilinan J."/>
            <person name="Park H.-J."/>
            <person name="Ramirez L."/>
            <person name="Alfaro M."/>
            <person name="Sun H."/>
            <person name="Tritt A."/>
            <person name="Yoshinaga Y."/>
            <person name="Zwiers L.-H."/>
            <person name="Turgeon B."/>
            <person name="Goodwin S."/>
            <person name="Spatafora J."/>
            <person name="Crous P."/>
            <person name="Grigoriev I."/>
        </authorList>
    </citation>
    <scope>NUCLEOTIDE SEQUENCE</scope>
    <source>
        <strain evidence="2">CBS 269.34</strain>
    </source>
</reference>
<protein>
    <submittedName>
        <fullName evidence="2">Uncharacterized protein</fullName>
    </submittedName>
</protein>
<feature type="compositionally biased region" description="Low complexity" evidence="1">
    <location>
        <begin position="84"/>
        <end position="107"/>
    </location>
</feature>
<dbReference type="OrthoDB" id="10659631at2759"/>
<dbReference type="AlphaFoldDB" id="A0A6A6R9P9"/>
<evidence type="ECO:0000313" key="2">
    <source>
        <dbReference type="EMBL" id="KAF2500187.1"/>
    </source>
</evidence>
<proteinExistence type="predicted"/>
<feature type="compositionally biased region" description="Pro residues" evidence="1">
    <location>
        <begin position="71"/>
        <end position="83"/>
    </location>
</feature>
<sequence>MMGLASFTSPSSASGASSPRPSLFSLFLRAITIASALHLTLSVSHASYLNNTPFLPGLSSSDLTASATSSPTPPSPPPQPSSSPPSNTLPRSAPSTRAPTPSSCRRPWPSAGSSRGSTGPRATANGAALRQPRLWAPPPSS</sequence>
<accession>A0A6A6R9P9</accession>
<keyword evidence="3" id="KW-1185">Reference proteome</keyword>
<evidence type="ECO:0000313" key="3">
    <source>
        <dbReference type="Proteomes" id="UP000799750"/>
    </source>
</evidence>
<name>A0A6A6R9P9_9PEZI</name>
<evidence type="ECO:0000256" key="1">
    <source>
        <dbReference type="SAM" id="MobiDB-lite"/>
    </source>
</evidence>
<organism evidence="2 3">
    <name type="scientific">Lophium mytilinum</name>
    <dbReference type="NCBI Taxonomy" id="390894"/>
    <lineage>
        <taxon>Eukaryota</taxon>
        <taxon>Fungi</taxon>
        <taxon>Dikarya</taxon>
        <taxon>Ascomycota</taxon>
        <taxon>Pezizomycotina</taxon>
        <taxon>Dothideomycetes</taxon>
        <taxon>Pleosporomycetidae</taxon>
        <taxon>Mytilinidiales</taxon>
        <taxon>Mytilinidiaceae</taxon>
        <taxon>Lophium</taxon>
    </lineage>
</organism>
<dbReference type="Proteomes" id="UP000799750">
    <property type="component" value="Unassembled WGS sequence"/>
</dbReference>
<gene>
    <name evidence="2" type="ORF">BU16DRAFT_239092</name>
</gene>
<feature type="region of interest" description="Disordered" evidence="1">
    <location>
        <begin position="59"/>
        <end position="141"/>
    </location>
</feature>
<dbReference type="EMBL" id="MU004183">
    <property type="protein sequence ID" value="KAF2500187.1"/>
    <property type="molecule type" value="Genomic_DNA"/>
</dbReference>
<feature type="compositionally biased region" description="Low complexity" evidence="1">
    <location>
        <begin position="59"/>
        <end position="70"/>
    </location>
</feature>